<evidence type="ECO:0000256" key="1">
    <source>
        <dbReference type="ARBA" id="ARBA00001933"/>
    </source>
</evidence>
<dbReference type="GO" id="GO:0003677">
    <property type="term" value="F:DNA binding"/>
    <property type="evidence" value="ECO:0007669"/>
    <property type="project" value="UniProtKB-KW"/>
</dbReference>
<accession>A0A3S9V6Y8</accession>
<dbReference type="InterPro" id="IPR015424">
    <property type="entry name" value="PyrdxlP-dep_Trfase"/>
</dbReference>
<sequence>MLKYIHLTDELEAGIRNGMFQQGSKLPSIQTLAKRYGYSKSTVLAALNDLVRRHMIYSVPRSGYYVVQRNSRGEGKECVMIDFATSAPDPDLFPYLDFQHCINKAIDMYKNDLFLYGTPQGLPSLIKVIHRQLADSQVFAQERNIVITSGVQLALAVLTTLPFPNGKKTILIEQPGYHLYIDHLLTHGLPVQGIYRTAQGIDMNRLEELFKTGDIKFFYTIPRMHSPLGASYTPQQKKEIVELAHKYDVYVVEDDHMVDLEQDSKSDPLFAYDMDSRVIYLKSLSKIIFPGLRIGIVVLPDSLTELFIRYKRSIDIDSSMLSQGALEIYIQSGMFARHKEQLRSLYFSRAKRLDAALRRENERSDGVFIYYPPKHPRIYTHLVLEEHLSVPQIMKQSKKSSIILEPMDKHYLPGYLQRNLIKLNASHVPEERIDTGITQLAEILRKQKA</sequence>
<keyword evidence="3 9" id="KW-0032">Aminotransferase</keyword>
<dbReference type="Pfam" id="PF00155">
    <property type="entry name" value="Aminotran_1_2"/>
    <property type="match status" value="1"/>
</dbReference>
<evidence type="ECO:0000256" key="7">
    <source>
        <dbReference type="ARBA" id="ARBA00023163"/>
    </source>
</evidence>
<comment type="cofactor">
    <cofactor evidence="1">
        <name>pyridoxal 5'-phosphate</name>
        <dbReference type="ChEBI" id="CHEBI:597326"/>
    </cofactor>
</comment>
<keyword evidence="5" id="KW-0805">Transcription regulation</keyword>
<dbReference type="KEGG" id="plut:EI981_15135"/>
<dbReference type="GO" id="GO:0008483">
    <property type="term" value="F:transaminase activity"/>
    <property type="evidence" value="ECO:0007669"/>
    <property type="project" value="UniProtKB-KW"/>
</dbReference>
<dbReference type="Gene3D" id="1.10.10.10">
    <property type="entry name" value="Winged helix-like DNA-binding domain superfamily/Winged helix DNA-binding domain"/>
    <property type="match status" value="1"/>
</dbReference>
<dbReference type="OrthoDB" id="9802601at2"/>
<keyword evidence="7" id="KW-0804">Transcription</keyword>
<dbReference type="Pfam" id="PF00392">
    <property type="entry name" value="GntR"/>
    <property type="match status" value="1"/>
</dbReference>
<evidence type="ECO:0000256" key="4">
    <source>
        <dbReference type="ARBA" id="ARBA00022898"/>
    </source>
</evidence>
<dbReference type="SMART" id="SM00345">
    <property type="entry name" value="HTH_GNTR"/>
    <property type="match status" value="1"/>
</dbReference>
<dbReference type="InterPro" id="IPR051446">
    <property type="entry name" value="HTH_trans_reg/aminotransferase"/>
</dbReference>
<dbReference type="CDD" id="cd07377">
    <property type="entry name" value="WHTH_GntR"/>
    <property type="match status" value="1"/>
</dbReference>
<dbReference type="Gene3D" id="3.40.640.10">
    <property type="entry name" value="Type I PLP-dependent aspartate aminotransferase-like (Major domain)"/>
    <property type="match status" value="1"/>
</dbReference>
<dbReference type="Proteomes" id="UP000270678">
    <property type="component" value="Chromosome"/>
</dbReference>
<dbReference type="AlphaFoldDB" id="A0A3S9V6Y8"/>
<proteinExistence type="inferred from homology"/>
<dbReference type="SUPFAM" id="SSF53383">
    <property type="entry name" value="PLP-dependent transferases"/>
    <property type="match status" value="1"/>
</dbReference>
<feature type="domain" description="HTH gntR-type" evidence="8">
    <location>
        <begin position="1"/>
        <end position="69"/>
    </location>
</feature>
<organism evidence="9 10">
    <name type="scientific">Paenibacillus lutimineralis</name>
    <dbReference type="NCBI Taxonomy" id="2707005"/>
    <lineage>
        <taxon>Bacteria</taxon>
        <taxon>Bacillati</taxon>
        <taxon>Bacillota</taxon>
        <taxon>Bacilli</taxon>
        <taxon>Bacillales</taxon>
        <taxon>Paenibacillaceae</taxon>
        <taxon>Paenibacillus</taxon>
    </lineage>
</organism>
<evidence type="ECO:0000313" key="9">
    <source>
        <dbReference type="EMBL" id="AZS18310.1"/>
    </source>
</evidence>
<dbReference type="GO" id="GO:0003700">
    <property type="term" value="F:DNA-binding transcription factor activity"/>
    <property type="evidence" value="ECO:0007669"/>
    <property type="project" value="InterPro"/>
</dbReference>
<keyword evidence="6" id="KW-0238">DNA-binding</keyword>
<protein>
    <submittedName>
        <fullName evidence="9">PLP-dependent aminotransferase family protein</fullName>
    </submittedName>
</protein>
<evidence type="ECO:0000259" key="8">
    <source>
        <dbReference type="PROSITE" id="PS50949"/>
    </source>
</evidence>
<dbReference type="RefSeq" id="WP_127004714.1">
    <property type="nucleotide sequence ID" value="NZ_CP034346.1"/>
</dbReference>
<dbReference type="PROSITE" id="PS50949">
    <property type="entry name" value="HTH_GNTR"/>
    <property type="match status" value="1"/>
</dbReference>
<evidence type="ECO:0000256" key="3">
    <source>
        <dbReference type="ARBA" id="ARBA00022576"/>
    </source>
</evidence>
<dbReference type="InterPro" id="IPR000524">
    <property type="entry name" value="Tscrpt_reg_HTH_GntR"/>
</dbReference>
<dbReference type="PANTHER" id="PTHR46577:SF1">
    <property type="entry name" value="HTH-TYPE TRANSCRIPTIONAL REGULATORY PROTEIN GABR"/>
    <property type="match status" value="1"/>
</dbReference>
<evidence type="ECO:0000313" key="10">
    <source>
        <dbReference type="Proteomes" id="UP000270678"/>
    </source>
</evidence>
<dbReference type="EMBL" id="CP034346">
    <property type="protein sequence ID" value="AZS18310.1"/>
    <property type="molecule type" value="Genomic_DNA"/>
</dbReference>
<dbReference type="PANTHER" id="PTHR46577">
    <property type="entry name" value="HTH-TYPE TRANSCRIPTIONAL REGULATORY PROTEIN GABR"/>
    <property type="match status" value="1"/>
</dbReference>
<keyword evidence="9" id="KW-0808">Transferase</keyword>
<dbReference type="InterPro" id="IPR004839">
    <property type="entry name" value="Aminotransferase_I/II_large"/>
</dbReference>
<dbReference type="InterPro" id="IPR036390">
    <property type="entry name" value="WH_DNA-bd_sf"/>
</dbReference>
<comment type="similarity">
    <text evidence="2">In the C-terminal section; belongs to the class-I pyridoxal-phosphate-dependent aminotransferase family.</text>
</comment>
<keyword evidence="4" id="KW-0663">Pyridoxal phosphate</keyword>
<dbReference type="GO" id="GO:0030170">
    <property type="term" value="F:pyridoxal phosphate binding"/>
    <property type="evidence" value="ECO:0007669"/>
    <property type="project" value="InterPro"/>
</dbReference>
<reference evidence="10" key="1">
    <citation type="submission" date="2018-12" db="EMBL/GenBank/DDBJ databases">
        <title>Complete genome sequence of Paenibacillus sp. MBLB1234.</title>
        <authorList>
            <person name="Nam Y.-D."/>
            <person name="Kang J."/>
            <person name="Chung W.-H."/>
            <person name="Park Y.S."/>
        </authorList>
    </citation>
    <scope>NUCLEOTIDE SEQUENCE [LARGE SCALE GENOMIC DNA]</scope>
    <source>
        <strain evidence="10">MBLB1234</strain>
    </source>
</reference>
<gene>
    <name evidence="9" type="ORF">EI981_15135</name>
</gene>
<dbReference type="CDD" id="cd00609">
    <property type="entry name" value="AAT_like"/>
    <property type="match status" value="1"/>
</dbReference>
<dbReference type="InterPro" id="IPR015421">
    <property type="entry name" value="PyrdxlP-dep_Trfase_major"/>
</dbReference>
<name>A0A3S9V6Y8_9BACL</name>
<dbReference type="SUPFAM" id="SSF46785">
    <property type="entry name" value="Winged helix' DNA-binding domain"/>
    <property type="match status" value="1"/>
</dbReference>
<evidence type="ECO:0000256" key="2">
    <source>
        <dbReference type="ARBA" id="ARBA00005384"/>
    </source>
</evidence>
<evidence type="ECO:0000256" key="6">
    <source>
        <dbReference type="ARBA" id="ARBA00023125"/>
    </source>
</evidence>
<dbReference type="InterPro" id="IPR036388">
    <property type="entry name" value="WH-like_DNA-bd_sf"/>
</dbReference>
<keyword evidence="10" id="KW-1185">Reference proteome</keyword>
<evidence type="ECO:0000256" key="5">
    <source>
        <dbReference type="ARBA" id="ARBA00023015"/>
    </source>
</evidence>